<dbReference type="InterPro" id="IPR019734">
    <property type="entry name" value="TPR_rpt"/>
</dbReference>
<keyword evidence="3" id="KW-1185">Reference proteome</keyword>
<comment type="caution">
    <text evidence="2">The sequence shown here is derived from an EMBL/GenBank/DDBJ whole genome shotgun (WGS) entry which is preliminary data.</text>
</comment>
<dbReference type="AlphaFoldDB" id="A0A370GKL2"/>
<organism evidence="2 3">
    <name type="scientific">Falsibacillus pallidus</name>
    <dbReference type="NCBI Taxonomy" id="493781"/>
    <lineage>
        <taxon>Bacteria</taxon>
        <taxon>Bacillati</taxon>
        <taxon>Bacillota</taxon>
        <taxon>Bacilli</taxon>
        <taxon>Bacillales</taxon>
        <taxon>Bacillaceae</taxon>
        <taxon>Falsibacillus</taxon>
    </lineage>
</organism>
<evidence type="ECO:0000313" key="2">
    <source>
        <dbReference type="EMBL" id="RDI44187.1"/>
    </source>
</evidence>
<feature type="repeat" description="TPR" evidence="1">
    <location>
        <begin position="18"/>
        <end position="51"/>
    </location>
</feature>
<sequence>MKKKVKKEGNVVYLPNLKDRYLEVGLDHLKTQHFKEAIESLQKAKELNEEHEHGEIDMALAIALYESRRYEEAKEICRDLLHKGVGDYFDIVDLYLMSLIQLKEHKEIESVIKMLLEEKEVPPEKAEHFQKLLQFSERMADSTSSENDERLLEEEVEAVQGLAEKSLEEQTLFIAQLADRNIHPYMKELMGFLASESSHPFLQTMVLNTLKEHGVEKEVVIKKLDMESKEIPAELPEAFSTPFFTGLSEKLEEAFSQDSPTLYEQAMDIVKRHTFLYYPFSLLDGDIDLAAAAYQTLMQDYYGEMPSIDEAAEQYRVNTPELEAGISLLRGLEEISLPIL</sequence>
<dbReference type="PROSITE" id="PS50005">
    <property type="entry name" value="TPR"/>
    <property type="match status" value="1"/>
</dbReference>
<evidence type="ECO:0000256" key="1">
    <source>
        <dbReference type="PROSITE-ProRule" id="PRU00339"/>
    </source>
</evidence>
<dbReference type="RefSeq" id="WP_114745065.1">
    <property type="nucleotide sequence ID" value="NZ_QQAY01000003.1"/>
</dbReference>
<dbReference type="Gene3D" id="1.25.40.10">
    <property type="entry name" value="Tetratricopeptide repeat domain"/>
    <property type="match status" value="1"/>
</dbReference>
<dbReference type="InterPro" id="IPR011990">
    <property type="entry name" value="TPR-like_helical_dom_sf"/>
</dbReference>
<gene>
    <name evidence="2" type="ORF">DFR59_103254</name>
</gene>
<dbReference type="SUPFAM" id="SSF116965">
    <property type="entry name" value="Hypothetical protein MPN330"/>
    <property type="match status" value="1"/>
</dbReference>
<protein>
    <submittedName>
        <fullName evidence="2">Uncharacterized protein</fullName>
    </submittedName>
</protein>
<dbReference type="SUPFAM" id="SSF48452">
    <property type="entry name" value="TPR-like"/>
    <property type="match status" value="1"/>
</dbReference>
<proteinExistence type="predicted"/>
<name>A0A370GKL2_9BACI</name>
<evidence type="ECO:0000313" key="3">
    <source>
        <dbReference type="Proteomes" id="UP000255326"/>
    </source>
</evidence>
<dbReference type="EMBL" id="QQAY01000003">
    <property type="protein sequence ID" value="RDI44187.1"/>
    <property type="molecule type" value="Genomic_DNA"/>
</dbReference>
<reference evidence="2 3" key="1">
    <citation type="submission" date="2018-07" db="EMBL/GenBank/DDBJ databases">
        <title>Genomic Encyclopedia of Type Strains, Phase IV (KMG-IV): sequencing the most valuable type-strain genomes for metagenomic binning, comparative biology and taxonomic classification.</title>
        <authorList>
            <person name="Goeker M."/>
        </authorList>
    </citation>
    <scope>NUCLEOTIDE SEQUENCE [LARGE SCALE GENOMIC DNA]</scope>
    <source>
        <strain evidence="2 3">DSM 25281</strain>
    </source>
</reference>
<dbReference type="OrthoDB" id="2364593at2"/>
<keyword evidence="1" id="KW-0802">TPR repeat</keyword>
<accession>A0A370GKL2</accession>
<dbReference type="Proteomes" id="UP000255326">
    <property type="component" value="Unassembled WGS sequence"/>
</dbReference>